<name>A0AA39SR56_ACESA</name>
<dbReference type="SMART" id="SM00369">
    <property type="entry name" value="LRR_TYP"/>
    <property type="match status" value="4"/>
</dbReference>
<reference evidence="6" key="1">
    <citation type="journal article" date="2022" name="Plant J.">
        <title>Strategies of tolerance reflected in two North American maple genomes.</title>
        <authorList>
            <person name="McEvoy S.L."/>
            <person name="Sezen U.U."/>
            <person name="Trouern-Trend A."/>
            <person name="McMahon S.M."/>
            <person name="Schaberg P.G."/>
            <person name="Yang J."/>
            <person name="Wegrzyn J.L."/>
            <person name="Swenson N.G."/>
        </authorList>
    </citation>
    <scope>NUCLEOTIDE SEQUENCE</scope>
    <source>
        <strain evidence="6">NS2018</strain>
    </source>
</reference>
<feature type="domain" description="Disease resistance protein RPS4B/Roq1-like leucine-rich repeats" evidence="5">
    <location>
        <begin position="161"/>
        <end position="344"/>
    </location>
</feature>
<dbReference type="InterPro" id="IPR058546">
    <property type="entry name" value="RPS4B/Roq1-like_LRR"/>
</dbReference>
<comment type="caution">
    <text evidence="6">The sequence shown here is derived from an EMBL/GenBank/DDBJ whole genome shotgun (WGS) entry which is preliminary data.</text>
</comment>
<dbReference type="AlphaFoldDB" id="A0AA39SR56"/>
<keyword evidence="7" id="KW-1185">Reference proteome</keyword>
<dbReference type="InterPro" id="IPR011713">
    <property type="entry name" value="Leu-rich_rpt_3"/>
</dbReference>
<evidence type="ECO:0000313" key="6">
    <source>
        <dbReference type="EMBL" id="KAK0593474.1"/>
    </source>
</evidence>
<protein>
    <submittedName>
        <fullName evidence="6">Uncharacterized protein</fullName>
    </submittedName>
</protein>
<dbReference type="InterPro" id="IPR044974">
    <property type="entry name" value="Disease_R_plants"/>
</dbReference>
<dbReference type="EMBL" id="JAUESC010000380">
    <property type="protein sequence ID" value="KAK0593474.1"/>
    <property type="molecule type" value="Genomic_DNA"/>
</dbReference>
<feature type="domain" description="C-JID" evidence="4">
    <location>
        <begin position="396"/>
        <end position="533"/>
    </location>
</feature>
<proteinExistence type="predicted"/>
<dbReference type="PANTHER" id="PTHR11017">
    <property type="entry name" value="LEUCINE-RICH REPEAT-CONTAINING PROTEIN"/>
    <property type="match status" value="1"/>
</dbReference>
<evidence type="ECO:0000256" key="2">
    <source>
        <dbReference type="ARBA" id="ARBA00022737"/>
    </source>
</evidence>
<organism evidence="6 7">
    <name type="scientific">Acer saccharum</name>
    <name type="common">Sugar maple</name>
    <dbReference type="NCBI Taxonomy" id="4024"/>
    <lineage>
        <taxon>Eukaryota</taxon>
        <taxon>Viridiplantae</taxon>
        <taxon>Streptophyta</taxon>
        <taxon>Embryophyta</taxon>
        <taxon>Tracheophyta</taxon>
        <taxon>Spermatophyta</taxon>
        <taxon>Magnoliopsida</taxon>
        <taxon>eudicotyledons</taxon>
        <taxon>Gunneridae</taxon>
        <taxon>Pentapetalae</taxon>
        <taxon>rosids</taxon>
        <taxon>malvids</taxon>
        <taxon>Sapindales</taxon>
        <taxon>Sapindaceae</taxon>
        <taxon>Hippocastanoideae</taxon>
        <taxon>Acereae</taxon>
        <taxon>Acer</taxon>
    </lineage>
</organism>
<dbReference type="Pfam" id="PF23286">
    <property type="entry name" value="LRR_13"/>
    <property type="match status" value="1"/>
</dbReference>
<evidence type="ECO:0000259" key="5">
    <source>
        <dbReference type="Pfam" id="PF23286"/>
    </source>
</evidence>
<keyword evidence="3" id="KW-0611">Plant defense</keyword>
<dbReference type="Gene3D" id="3.80.10.10">
    <property type="entry name" value="Ribonuclease Inhibitor"/>
    <property type="match status" value="2"/>
</dbReference>
<reference evidence="6" key="2">
    <citation type="submission" date="2023-06" db="EMBL/GenBank/DDBJ databases">
        <authorList>
            <person name="Swenson N.G."/>
            <person name="Wegrzyn J.L."/>
            <person name="Mcevoy S.L."/>
        </authorList>
    </citation>
    <scope>NUCLEOTIDE SEQUENCE</scope>
    <source>
        <strain evidence="6">NS2018</strain>
        <tissue evidence="6">Leaf</tissue>
    </source>
</reference>
<evidence type="ECO:0000256" key="1">
    <source>
        <dbReference type="ARBA" id="ARBA00022614"/>
    </source>
</evidence>
<dbReference type="Pfam" id="PF07725">
    <property type="entry name" value="LRR_3"/>
    <property type="match status" value="1"/>
</dbReference>
<dbReference type="InterPro" id="IPR045344">
    <property type="entry name" value="C-JID"/>
</dbReference>
<gene>
    <name evidence="6" type="ORF">LWI29_037180</name>
</gene>
<evidence type="ECO:0000313" key="7">
    <source>
        <dbReference type="Proteomes" id="UP001168877"/>
    </source>
</evidence>
<dbReference type="InterPro" id="IPR003591">
    <property type="entry name" value="Leu-rich_rpt_typical-subtyp"/>
</dbReference>
<dbReference type="Proteomes" id="UP001168877">
    <property type="component" value="Unassembled WGS sequence"/>
</dbReference>
<dbReference type="SUPFAM" id="SSF52058">
    <property type="entry name" value="L domain-like"/>
    <property type="match status" value="1"/>
</dbReference>
<dbReference type="PROSITE" id="PS51450">
    <property type="entry name" value="LRR"/>
    <property type="match status" value="1"/>
</dbReference>
<dbReference type="InterPro" id="IPR032675">
    <property type="entry name" value="LRR_dom_sf"/>
</dbReference>
<dbReference type="PANTHER" id="PTHR11017:SF510">
    <property type="entry name" value="ADP-RIBOSYL CYCLASE_CYCLIC ADP-RIBOSE HYDROLASE"/>
    <property type="match status" value="1"/>
</dbReference>
<evidence type="ECO:0000256" key="3">
    <source>
        <dbReference type="ARBA" id="ARBA00022821"/>
    </source>
</evidence>
<evidence type="ECO:0000259" key="4">
    <source>
        <dbReference type="Pfam" id="PF20160"/>
    </source>
</evidence>
<dbReference type="InterPro" id="IPR001611">
    <property type="entry name" value="Leu-rich_rpt"/>
</dbReference>
<sequence length="586" mass="67199">MLNKSKQQIPHLDGKSFSSMSKLRLLKISNVDLSEDLIYLPNELRFLKWDGYPSNSLPLTFQAQKLFELNLCHSKIKYLWKGMKTFEKLKNIKLSYSHNLIETPDFTGVPNLETLNLEGCSRLRELHKSVGFLQRLFMLNLKGYKNLESFPSNFGGLKYCLRTLNLEDCSKLDKLPQNLGALECLKELNANGTSIRQVPTSIVKLTNLEKLSFRDCRDQPSQTLMSFLWSYMLPQSRNESSKCLRLPSLAGLHSLKSLVLSGCNLSEETLPNDLDSLASLEQLDLSRNNFVNLPESINRLPKLEILCLRECERLRSLPELPGAVYFVGIEHCSSLEVISWSTLKKLCTSRNIVLLHLFNCFKLVENQDRENSLAVMLLKLHLRELSFKSVGFHIFLPGSEIPAAFKHWTEGSQIKFGLSPDWYTDEFMGIAVCAVVPELRELYESHGCRITCYIYIASIVMNYAITIPGNVHSDHLWLGYFSIQDIMIATHYSDPNDWRCIHVDVQLFLYAHDQKILPAKRCGIRMFYESELENFEEPAGSNIFQQHVDFCHIPAPMGTCTPICESNSLCSRAPSKNEMYIYYEWP</sequence>
<dbReference type="Pfam" id="PF20160">
    <property type="entry name" value="C-JID"/>
    <property type="match status" value="1"/>
</dbReference>
<keyword evidence="2" id="KW-0677">Repeat</keyword>
<accession>A0AA39SR56</accession>
<keyword evidence="1" id="KW-0433">Leucine-rich repeat</keyword>
<dbReference type="GO" id="GO:0006952">
    <property type="term" value="P:defense response"/>
    <property type="evidence" value="ECO:0007669"/>
    <property type="project" value="InterPro"/>
</dbReference>